<accession>A0A250FBJ2</accession>
<feature type="binding site" evidence="6">
    <location>
        <position position="56"/>
    </location>
    <ligand>
        <name>S-adenosyl-L-methionine</name>
        <dbReference type="ChEBI" id="CHEBI:59789"/>
    </ligand>
</feature>
<dbReference type="Gene3D" id="1.10.150.170">
    <property type="entry name" value="Putative methyltransferase TM0872, insert domain"/>
    <property type="match status" value="1"/>
</dbReference>
<keyword evidence="5 6" id="KW-0949">S-adenosyl-L-methionine</keyword>
<evidence type="ECO:0000256" key="4">
    <source>
        <dbReference type="ARBA" id="ARBA00022679"/>
    </source>
</evidence>
<name>A0A250FBJ2_9FLAO</name>
<proteinExistence type="inferred from homology"/>
<comment type="subcellular location">
    <subcellularLocation>
        <location evidence="6">Cytoplasm</location>
    </subcellularLocation>
</comment>
<comment type="function">
    <text evidence="6">Specifically methylates the N4 position of cytidine in position 1402 (C1402) of 16S rRNA.</text>
</comment>
<keyword evidence="2 6" id="KW-0698">rRNA processing</keyword>
<dbReference type="EMBL" id="CP022384">
    <property type="protein sequence ID" value="ATA82484.1"/>
    <property type="molecule type" value="Genomic_DNA"/>
</dbReference>
<dbReference type="HAMAP" id="MF_01007">
    <property type="entry name" value="16SrRNA_methyltr_H"/>
    <property type="match status" value="1"/>
</dbReference>
<dbReference type="GO" id="GO:0071424">
    <property type="term" value="F:rRNA (cytosine-N4-)-methyltransferase activity"/>
    <property type="evidence" value="ECO:0007669"/>
    <property type="project" value="UniProtKB-UniRule"/>
</dbReference>
<dbReference type="KEGG" id="clk:CGC53_09080"/>
<dbReference type="GO" id="GO:0070475">
    <property type="term" value="P:rRNA base methylation"/>
    <property type="evidence" value="ECO:0007669"/>
    <property type="project" value="UniProtKB-UniRule"/>
</dbReference>
<feature type="binding site" evidence="6">
    <location>
        <position position="99"/>
    </location>
    <ligand>
        <name>S-adenosyl-L-methionine</name>
        <dbReference type="ChEBI" id="CHEBI:59789"/>
    </ligand>
</feature>
<dbReference type="Proteomes" id="UP000217276">
    <property type="component" value="Chromosome"/>
</dbReference>
<dbReference type="GO" id="GO:0005737">
    <property type="term" value="C:cytoplasm"/>
    <property type="evidence" value="ECO:0007669"/>
    <property type="project" value="UniProtKB-SubCell"/>
</dbReference>
<feature type="binding site" evidence="6">
    <location>
        <begin position="36"/>
        <end position="38"/>
    </location>
    <ligand>
        <name>S-adenosyl-L-methionine</name>
        <dbReference type="ChEBI" id="CHEBI:59789"/>
    </ligand>
</feature>
<dbReference type="PIRSF" id="PIRSF004486">
    <property type="entry name" value="MraW"/>
    <property type="match status" value="1"/>
</dbReference>
<dbReference type="Pfam" id="PF01795">
    <property type="entry name" value="Methyltransf_5"/>
    <property type="match status" value="1"/>
</dbReference>
<dbReference type="RefSeq" id="WP_095914487.1">
    <property type="nucleotide sequence ID" value="NZ_CP022384.1"/>
</dbReference>
<dbReference type="SUPFAM" id="SSF53335">
    <property type="entry name" value="S-adenosyl-L-methionine-dependent methyltransferases"/>
    <property type="match status" value="1"/>
</dbReference>
<keyword evidence="4 6" id="KW-0808">Transferase</keyword>
<evidence type="ECO:0000256" key="5">
    <source>
        <dbReference type="ARBA" id="ARBA00022691"/>
    </source>
</evidence>
<organism evidence="7 8">
    <name type="scientific">Capnocytophaga leadbetteri</name>
    <dbReference type="NCBI Taxonomy" id="327575"/>
    <lineage>
        <taxon>Bacteria</taxon>
        <taxon>Pseudomonadati</taxon>
        <taxon>Bacteroidota</taxon>
        <taxon>Flavobacteriia</taxon>
        <taxon>Flavobacteriales</taxon>
        <taxon>Flavobacteriaceae</taxon>
        <taxon>Capnocytophaga</taxon>
    </lineage>
</organism>
<keyword evidence="8" id="KW-1185">Reference proteome</keyword>
<dbReference type="EC" id="2.1.1.199" evidence="6"/>
<evidence type="ECO:0000256" key="6">
    <source>
        <dbReference type="HAMAP-Rule" id="MF_01007"/>
    </source>
</evidence>
<dbReference type="InterPro" id="IPR029063">
    <property type="entry name" value="SAM-dependent_MTases_sf"/>
</dbReference>
<gene>
    <name evidence="6" type="primary">rsmH</name>
    <name evidence="7" type="ORF">CGC53_09080</name>
</gene>
<keyword evidence="3 6" id="KW-0489">Methyltransferase</keyword>
<dbReference type="PANTHER" id="PTHR11265:SF0">
    <property type="entry name" value="12S RRNA N4-METHYLCYTIDINE METHYLTRANSFERASE"/>
    <property type="match status" value="1"/>
</dbReference>
<keyword evidence="6" id="KW-0963">Cytoplasm</keyword>
<dbReference type="Gene3D" id="3.40.50.150">
    <property type="entry name" value="Vaccinia Virus protein VP39"/>
    <property type="match status" value="1"/>
</dbReference>
<evidence type="ECO:0000313" key="8">
    <source>
        <dbReference type="Proteomes" id="UP000217276"/>
    </source>
</evidence>
<evidence type="ECO:0000313" key="7">
    <source>
        <dbReference type="EMBL" id="ATA82484.1"/>
    </source>
</evidence>
<dbReference type="NCBIfam" id="TIGR00006">
    <property type="entry name" value="16S rRNA (cytosine(1402)-N(4))-methyltransferase RsmH"/>
    <property type="match status" value="1"/>
</dbReference>
<feature type="binding site" evidence="6">
    <location>
        <position position="78"/>
    </location>
    <ligand>
        <name>S-adenosyl-L-methionine</name>
        <dbReference type="ChEBI" id="CHEBI:59789"/>
    </ligand>
</feature>
<evidence type="ECO:0000256" key="1">
    <source>
        <dbReference type="ARBA" id="ARBA00010396"/>
    </source>
</evidence>
<comment type="catalytic activity">
    <reaction evidence="6">
        <text>cytidine(1402) in 16S rRNA + S-adenosyl-L-methionine = N(4)-methylcytidine(1402) in 16S rRNA + S-adenosyl-L-homocysteine + H(+)</text>
        <dbReference type="Rhea" id="RHEA:42928"/>
        <dbReference type="Rhea" id="RHEA-COMP:10286"/>
        <dbReference type="Rhea" id="RHEA-COMP:10287"/>
        <dbReference type="ChEBI" id="CHEBI:15378"/>
        <dbReference type="ChEBI" id="CHEBI:57856"/>
        <dbReference type="ChEBI" id="CHEBI:59789"/>
        <dbReference type="ChEBI" id="CHEBI:74506"/>
        <dbReference type="ChEBI" id="CHEBI:82748"/>
        <dbReference type="EC" id="2.1.1.199"/>
    </reaction>
</comment>
<dbReference type="PANTHER" id="PTHR11265">
    <property type="entry name" value="S-ADENOSYL-METHYLTRANSFERASE MRAW"/>
    <property type="match status" value="1"/>
</dbReference>
<dbReference type="SUPFAM" id="SSF81799">
    <property type="entry name" value="Putative methyltransferase TM0872, insert domain"/>
    <property type="match status" value="1"/>
</dbReference>
<feature type="binding site" evidence="6">
    <location>
        <position position="106"/>
    </location>
    <ligand>
        <name>S-adenosyl-L-methionine</name>
        <dbReference type="ChEBI" id="CHEBI:59789"/>
    </ligand>
</feature>
<dbReference type="InterPro" id="IPR023397">
    <property type="entry name" value="SAM-dep_MeTrfase_MraW_recog"/>
</dbReference>
<protein>
    <recommendedName>
        <fullName evidence="6">Ribosomal RNA small subunit methyltransferase H</fullName>
        <ecNumber evidence="6">2.1.1.199</ecNumber>
    </recommendedName>
    <alternativeName>
        <fullName evidence="6">16S rRNA m(4)C1402 methyltransferase</fullName>
    </alternativeName>
    <alternativeName>
        <fullName evidence="6">rRNA (cytosine-N(4)-)-methyltransferase RsmH</fullName>
    </alternativeName>
</protein>
<sequence length="304" mass="34234">MSDSISYHIPVLLKQSIDGLAIKPDGTYVDVTFGGGGHSREILNRLGENGRLYAFDQDADALNNTIDDPRFTLIHQNFKYLKQYLRFYGVSEVDGVLGDFGVSSHQFDVAERGFSTRFEGALDMRMNQQSELTAQQVVNEYDEAALTRIFSLYGELKNARAIARAIIAFRQHTPIRLGSTLQEAVRAFLPKFKENKVLAQIYQSIRIEVNAEMEVLESFLLQLPAVVKVGGRISLISYHSLEDRCVKRFIRDGQMEGAPEKDWYGNVSVPFKKVGGLILPDEAEIAINNRARSAKLRIAERIND</sequence>
<evidence type="ECO:0000256" key="3">
    <source>
        <dbReference type="ARBA" id="ARBA00022603"/>
    </source>
</evidence>
<dbReference type="AlphaFoldDB" id="A0A250FBJ2"/>
<comment type="similarity">
    <text evidence="1 6">Belongs to the methyltransferase superfamily. RsmH family.</text>
</comment>
<dbReference type="InterPro" id="IPR002903">
    <property type="entry name" value="RsmH"/>
</dbReference>
<evidence type="ECO:0000256" key="2">
    <source>
        <dbReference type="ARBA" id="ARBA00022552"/>
    </source>
</evidence>
<reference evidence="8" key="1">
    <citation type="submission" date="2017-06" db="EMBL/GenBank/DDBJ databases">
        <title>Capnocytophaga spp. assemblies.</title>
        <authorList>
            <person name="Gulvik C.A."/>
        </authorList>
    </citation>
    <scope>NUCLEOTIDE SEQUENCE [LARGE SCALE GENOMIC DNA]</scope>
    <source>
        <strain evidence="8">H6253</strain>
    </source>
</reference>